<dbReference type="STRING" id="571298.SAMN04488026_102134"/>
<dbReference type="EMBL" id="FNEK01000021">
    <property type="protein sequence ID" value="SDJ64824.1"/>
    <property type="molecule type" value="Genomic_DNA"/>
</dbReference>
<dbReference type="AlphaFoldDB" id="A0A1G8VG04"/>
<accession>A0A1G8VG04</accession>
<organism evidence="2 3">
    <name type="scientific">Aliiruegeria lutimaris</name>
    <dbReference type="NCBI Taxonomy" id="571298"/>
    <lineage>
        <taxon>Bacteria</taxon>
        <taxon>Pseudomonadati</taxon>
        <taxon>Pseudomonadota</taxon>
        <taxon>Alphaproteobacteria</taxon>
        <taxon>Rhodobacterales</taxon>
        <taxon>Roseobacteraceae</taxon>
        <taxon>Aliiruegeria</taxon>
    </lineage>
</organism>
<feature type="domain" description="SnoaL-like" evidence="1">
    <location>
        <begin position="17"/>
        <end position="121"/>
    </location>
</feature>
<name>A0A1G8VG04_9RHOB</name>
<dbReference type="SUPFAM" id="SSF54427">
    <property type="entry name" value="NTF2-like"/>
    <property type="match status" value="1"/>
</dbReference>
<reference evidence="2 3" key="1">
    <citation type="submission" date="2016-10" db="EMBL/GenBank/DDBJ databases">
        <authorList>
            <person name="de Groot N.N."/>
        </authorList>
    </citation>
    <scope>NUCLEOTIDE SEQUENCE [LARGE SCALE GENOMIC DNA]</scope>
    <source>
        <strain evidence="2 3">DSM 25294</strain>
    </source>
</reference>
<keyword evidence="2" id="KW-0413">Isomerase</keyword>
<dbReference type="InterPro" id="IPR037401">
    <property type="entry name" value="SnoaL-like"/>
</dbReference>
<gene>
    <name evidence="2" type="ORF">SAMN04488026_102134</name>
</gene>
<proteinExistence type="predicted"/>
<dbReference type="GO" id="GO:0016853">
    <property type="term" value="F:isomerase activity"/>
    <property type="evidence" value="ECO:0007669"/>
    <property type="project" value="UniProtKB-KW"/>
</dbReference>
<dbReference type="Pfam" id="PF12680">
    <property type="entry name" value="SnoaL_2"/>
    <property type="match status" value="1"/>
</dbReference>
<dbReference type="InterPro" id="IPR032710">
    <property type="entry name" value="NTF2-like_dom_sf"/>
</dbReference>
<dbReference type="Proteomes" id="UP000199382">
    <property type="component" value="Unassembled WGS sequence"/>
</dbReference>
<sequence length="143" mass="15959">MDIQMPEEKITAAKSIVERYLELSMVPDPEGAAAFVAEDFALIFTGGRRFASPAESAAFNAKRYKWVKKRFLRTDAALDAETGEVRVYNTGYLYGEWPDGTPFETNCYIDIFTLRDGKIVETQVWNDSAEILLAGHGLAEAPL</sequence>
<keyword evidence="3" id="KW-1185">Reference proteome</keyword>
<protein>
    <submittedName>
        <fullName evidence="2">Ketosteroid isomerase-related protein</fullName>
    </submittedName>
</protein>
<evidence type="ECO:0000259" key="1">
    <source>
        <dbReference type="Pfam" id="PF12680"/>
    </source>
</evidence>
<dbReference type="Gene3D" id="3.10.450.50">
    <property type="match status" value="1"/>
</dbReference>
<evidence type="ECO:0000313" key="3">
    <source>
        <dbReference type="Proteomes" id="UP000199382"/>
    </source>
</evidence>
<evidence type="ECO:0000313" key="2">
    <source>
        <dbReference type="EMBL" id="SDJ64824.1"/>
    </source>
</evidence>